<dbReference type="InterPro" id="IPR001898">
    <property type="entry name" value="SLC13A/DASS"/>
</dbReference>
<reference evidence="7" key="1">
    <citation type="submission" date="2016-10" db="EMBL/GenBank/DDBJ databases">
        <authorList>
            <person name="Varghese N."/>
            <person name="Submissions S."/>
        </authorList>
    </citation>
    <scope>NUCLEOTIDE SEQUENCE [LARGE SCALE GENOMIC DNA]</scope>
    <source>
        <strain evidence="7">CGMCC 1.8711</strain>
    </source>
</reference>
<dbReference type="GO" id="GO:0005886">
    <property type="term" value="C:plasma membrane"/>
    <property type="evidence" value="ECO:0007669"/>
    <property type="project" value="TreeGrafter"/>
</dbReference>
<feature type="transmembrane region" description="Helical" evidence="5">
    <location>
        <begin position="324"/>
        <end position="343"/>
    </location>
</feature>
<feature type="transmembrane region" description="Helical" evidence="5">
    <location>
        <begin position="451"/>
        <end position="470"/>
    </location>
</feature>
<feature type="transmembrane region" description="Helical" evidence="5">
    <location>
        <begin position="42"/>
        <end position="58"/>
    </location>
</feature>
<evidence type="ECO:0000256" key="1">
    <source>
        <dbReference type="ARBA" id="ARBA00004141"/>
    </source>
</evidence>
<dbReference type="GO" id="GO:0022857">
    <property type="term" value="F:transmembrane transporter activity"/>
    <property type="evidence" value="ECO:0007669"/>
    <property type="project" value="InterPro"/>
</dbReference>
<evidence type="ECO:0000256" key="3">
    <source>
        <dbReference type="ARBA" id="ARBA00022989"/>
    </source>
</evidence>
<feature type="transmembrane region" description="Helical" evidence="5">
    <location>
        <begin position="389"/>
        <end position="412"/>
    </location>
</feature>
<keyword evidence="2 5" id="KW-0812">Transmembrane</keyword>
<keyword evidence="4 5" id="KW-0472">Membrane</keyword>
<feature type="transmembrane region" description="Helical" evidence="5">
    <location>
        <begin position="298"/>
        <end position="317"/>
    </location>
</feature>
<evidence type="ECO:0000313" key="6">
    <source>
        <dbReference type="EMBL" id="SFR63710.1"/>
    </source>
</evidence>
<name>A0A1I6IBF2_9EURY</name>
<organism evidence="6 7">
    <name type="scientific">Halogeometricum limi</name>
    <dbReference type="NCBI Taxonomy" id="555875"/>
    <lineage>
        <taxon>Archaea</taxon>
        <taxon>Methanobacteriati</taxon>
        <taxon>Methanobacteriota</taxon>
        <taxon>Stenosarchaea group</taxon>
        <taxon>Halobacteria</taxon>
        <taxon>Halobacteriales</taxon>
        <taxon>Haloferacaceae</taxon>
        <taxon>Halogeometricum</taxon>
    </lineage>
</organism>
<keyword evidence="7" id="KW-1185">Reference proteome</keyword>
<proteinExistence type="predicted"/>
<feature type="transmembrane region" description="Helical" evidence="5">
    <location>
        <begin position="134"/>
        <end position="161"/>
    </location>
</feature>
<accession>A0A1I6IBF2</accession>
<dbReference type="STRING" id="555875.SAMN04488124_2945"/>
<dbReference type="PANTHER" id="PTHR10283">
    <property type="entry name" value="SOLUTE CARRIER FAMILY 13 MEMBER"/>
    <property type="match status" value="1"/>
</dbReference>
<keyword evidence="3 5" id="KW-1133">Transmembrane helix</keyword>
<evidence type="ECO:0000256" key="5">
    <source>
        <dbReference type="SAM" id="Phobius"/>
    </source>
</evidence>
<dbReference type="OrthoDB" id="222194at2157"/>
<protein>
    <submittedName>
        <fullName evidence="6">Di-and tricarboxylate transporter</fullName>
    </submittedName>
</protein>
<dbReference type="Pfam" id="PF00939">
    <property type="entry name" value="Na_sulph_symp"/>
    <property type="match status" value="1"/>
</dbReference>
<evidence type="ECO:0000256" key="2">
    <source>
        <dbReference type="ARBA" id="ARBA00022692"/>
    </source>
</evidence>
<dbReference type="RefSeq" id="WP_089882325.1">
    <property type="nucleotide sequence ID" value="NZ_FOYS01000005.1"/>
</dbReference>
<dbReference type="PANTHER" id="PTHR10283:SF125">
    <property type="entry name" value="MG(2+)_CITRATE COMPLEX SECONDARY TRANSPORTER"/>
    <property type="match status" value="1"/>
</dbReference>
<comment type="subcellular location">
    <subcellularLocation>
        <location evidence="1">Membrane</location>
        <topology evidence="1">Multi-pass membrane protein</topology>
    </subcellularLocation>
</comment>
<dbReference type="EMBL" id="FOYS01000005">
    <property type="protein sequence ID" value="SFR63710.1"/>
    <property type="molecule type" value="Genomic_DNA"/>
</dbReference>
<feature type="transmembrane region" description="Helical" evidence="5">
    <location>
        <begin position="276"/>
        <end position="292"/>
    </location>
</feature>
<dbReference type="AlphaFoldDB" id="A0A1I6IBF2"/>
<feature type="transmembrane region" description="Helical" evidence="5">
    <location>
        <begin position="227"/>
        <end position="248"/>
    </location>
</feature>
<feature type="transmembrane region" description="Helical" evidence="5">
    <location>
        <begin position="182"/>
        <end position="207"/>
    </location>
</feature>
<dbReference type="Proteomes" id="UP000243250">
    <property type="component" value="Unassembled WGS sequence"/>
</dbReference>
<sequence length="471" mass="49062">MSEETTTRVTDVFAVSRAWLSVPVAVVLAGAVLGFAPLSTDATRMLAITLFCVVLWVGSPVRPWFTALLCIGLVGVTFSPSLALTGFQLPATWLVVVGILVGEATRESGLASLVERLAVRWMPAGVASDARSAYRYLLVVTSFGGLAFAVLVPSSLVRVLVLAPILHSLGGLFSDSRARVGLLLGPLFATFYGASGILTGSLANIIVTGLLEASGGPAITWTEWAVWLAPVMGVGRVVVVVAVALALYRPADGATVDVETPDRADAVSLTSTQRRMALFLLVGVVVWATDFLHGLHPLFGAVVVALLAFAPRIGVVGPEAVERANFSILFFLGAIFAIAEGLRRVGFTELAANALLDSVPSDPSLALVLAFVVAVSLALTFVMEGLAVASVLTPILVAFAESVGVSVVPVAMMEAVALNAYFFPYQSAVLVAILGLDVVDAAELTRMASACSIATLALLVPIQIALFSLLF</sequence>
<feature type="transmembrane region" description="Helical" evidence="5">
    <location>
        <begin position="64"/>
        <end position="84"/>
    </location>
</feature>
<feature type="transmembrane region" description="Helical" evidence="5">
    <location>
        <begin position="12"/>
        <end position="35"/>
    </location>
</feature>
<feature type="transmembrane region" description="Helical" evidence="5">
    <location>
        <begin position="363"/>
        <end position="382"/>
    </location>
</feature>
<evidence type="ECO:0000256" key="4">
    <source>
        <dbReference type="ARBA" id="ARBA00023136"/>
    </source>
</evidence>
<gene>
    <name evidence="6" type="ORF">SAMN04488124_2945</name>
</gene>
<evidence type="ECO:0000313" key="7">
    <source>
        <dbReference type="Proteomes" id="UP000243250"/>
    </source>
</evidence>